<dbReference type="Proteomes" id="UP001057580">
    <property type="component" value="Chromosome"/>
</dbReference>
<dbReference type="PROSITE" id="PS51257">
    <property type="entry name" value="PROKAR_LIPOPROTEIN"/>
    <property type="match status" value="1"/>
</dbReference>
<keyword evidence="2" id="KW-1133">Transmembrane helix</keyword>
<protein>
    <recommendedName>
        <fullName evidence="3">DUF7282 domain-containing protein</fullName>
    </recommendedName>
</protein>
<keyword evidence="2" id="KW-0812">Transmembrane</keyword>
<feature type="domain" description="DUF7282" evidence="3">
    <location>
        <begin position="31"/>
        <end position="132"/>
    </location>
</feature>
<dbReference type="RefSeq" id="WP_260593168.1">
    <property type="nucleotide sequence ID" value="NZ_CP104003.1"/>
</dbReference>
<gene>
    <name evidence="4" type="ORF">N0B31_18905</name>
</gene>
<dbReference type="Pfam" id="PF23951">
    <property type="entry name" value="DUF7282"/>
    <property type="match status" value="2"/>
</dbReference>
<dbReference type="InterPro" id="IPR055706">
    <property type="entry name" value="Slg1/2_DUF7282"/>
</dbReference>
<feature type="compositionally biased region" description="Low complexity" evidence="1">
    <location>
        <begin position="270"/>
        <end position="298"/>
    </location>
</feature>
<evidence type="ECO:0000259" key="3">
    <source>
        <dbReference type="Pfam" id="PF23951"/>
    </source>
</evidence>
<evidence type="ECO:0000256" key="1">
    <source>
        <dbReference type="SAM" id="MobiDB-lite"/>
    </source>
</evidence>
<feature type="transmembrane region" description="Helical" evidence="2">
    <location>
        <begin position="300"/>
        <end position="320"/>
    </location>
</feature>
<keyword evidence="5" id="KW-1185">Reference proteome</keyword>
<dbReference type="GeneID" id="74944537"/>
<organism evidence="4 5">
    <name type="scientific">Salinirubellus salinus</name>
    <dbReference type="NCBI Taxonomy" id="1364945"/>
    <lineage>
        <taxon>Archaea</taxon>
        <taxon>Methanobacteriati</taxon>
        <taxon>Methanobacteriota</taxon>
        <taxon>Stenosarchaea group</taxon>
        <taxon>Halobacteria</taxon>
        <taxon>Halobacteriales</taxon>
        <taxon>Natronomonadaceae</taxon>
        <taxon>Salinirubellus</taxon>
    </lineage>
</organism>
<keyword evidence="2" id="KW-0472">Membrane</keyword>
<evidence type="ECO:0000313" key="4">
    <source>
        <dbReference type="EMBL" id="UWM54174.1"/>
    </source>
</evidence>
<evidence type="ECO:0000313" key="5">
    <source>
        <dbReference type="Proteomes" id="UP001057580"/>
    </source>
</evidence>
<reference evidence="4" key="1">
    <citation type="submission" date="2022-09" db="EMBL/GenBank/DDBJ databases">
        <title>Diverse halophilic archaea isolated from saline environments.</title>
        <authorList>
            <person name="Cui H.-L."/>
        </authorList>
    </citation>
    <scope>NUCLEOTIDE SEQUENCE</scope>
    <source>
        <strain evidence="4">ZS-35-S2</strain>
    </source>
</reference>
<accession>A0A9E7R2Q5</accession>
<evidence type="ECO:0000256" key="2">
    <source>
        <dbReference type="SAM" id="Phobius"/>
    </source>
</evidence>
<dbReference type="EMBL" id="CP104003">
    <property type="protein sequence ID" value="UWM54174.1"/>
    <property type="molecule type" value="Genomic_DNA"/>
</dbReference>
<feature type="region of interest" description="Disordered" evidence="1">
    <location>
        <begin position="251"/>
        <end position="298"/>
    </location>
</feature>
<dbReference type="KEGG" id="ssai:N0B31_18905"/>
<name>A0A9E7R2Q5_9EURY</name>
<sequence>MGRSLPAVALALLACLATLAAPALAHDVNHLSADPQVSADGTVVLESAYATSDGFVVLYRGWDGRSGEVVGVTPFSASRVDVTEVPVGVDDAAWDAVDGNATVTAVLYADTDDDGTFDPATDDPQVSFGRVTQATFDVARGEAPAYVSAAGLGAQRSAGEVTVREAALADPGHLVLSLSEGGEPGRTLGHVSLDAGTHEDLRVELDRSFLASQNDTFAVFATVYADDGDGVLDADDRPVRANGSLVATRFSVRPSEGPTDGTPTPALVNTPTATETPTSTDRPTTPTATETRTPTAEDGAGFGLVVTLAALVALAVALGWNRR</sequence>
<proteinExistence type="predicted"/>
<dbReference type="AlphaFoldDB" id="A0A9E7R2Q5"/>
<feature type="domain" description="DUF7282" evidence="3">
    <location>
        <begin position="155"/>
        <end position="252"/>
    </location>
</feature>